<protein>
    <submittedName>
        <fullName evidence="6">Patatin</fullName>
    </submittedName>
</protein>
<evidence type="ECO:0000313" key="6">
    <source>
        <dbReference type="EMBL" id="GIJ06523.1"/>
    </source>
</evidence>
<dbReference type="InterPro" id="IPR016035">
    <property type="entry name" value="Acyl_Trfase/lysoPLipase"/>
</dbReference>
<gene>
    <name evidence="6" type="ORF">Sya03_58750</name>
</gene>
<dbReference type="SUPFAM" id="SSF52151">
    <property type="entry name" value="FabD/lysophospholipase-like"/>
    <property type="match status" value="1"/>
</dbReference>
<feature type="domain" description="PNPLA" evidence="5">
    <location>
        <begin position="9"/>
        <end position="202"/>
    </location>
</feature>
<dbReference type="Gene3D" id="3.40.1090.10">
    <property type="entry name" value="Cytosolic phospholipase A2 catalytic domain"/>
    <property type="match status" value="2"/>
</dbReference>
<dbReference type="InterPro" id="IPR002641">
    <property type="entry name" value="PNPLA_dom"/>
</dbReference>
<keyword evidence="2 4" id="KW-0442">Lipid degradation</keyword>
<feature type="active site" description="Nucleophile" evidence="4">
    <location>
        <position position="46"/>
    </location>
</feature>
<feature type="short sequence motif" description="GXSXG" evidence="4">
    <location>
        <begin position="44"/>
        <end position="48"/>
    </location>
</feature>
<dbReference type="GO" id="GO:0016042">
    <property type="term" value="P:lipid catabolic process"/>
    <property type="evidence" value="ECO:0007669"/>
    <property type="project" value="UniProtKB-UniRule"/>
</dbReference>
<evidence type="ECO:0000256" key="3">
    <source>
        <dbReference type="ARBA" id="ARBA00023098"/>
    </source>
</evidence>
<proteinExistence type="predicted"/>
<sequence>MAEQGGRALVLGGGGVTGVAWEIGLLHGLAEHGVDLTGADTLIGTSAGSVVAAQIGSGTPLPEMFAQQTEPPAAERRAEIGAAVLARFVIASAIPGPRHRGRAWLGRAALRAKTVPESERRAVIAHRVPQQRWPDRRLLVTAVDAGSGEPVVFDRDSGVPLTDAVGASCAVPIVWPPVTIGDRRYLDGGMRTVANVDLAAGADRVVVIAPLSRALRRSDRPQAQAAALGVPSIVLTPDPPALAAIGRNVLDPANRVASAHAGRAQAARVADRVRMIWTPPAA</sequence>
<dbReference type="GO" id="GO:0016787">
    <property type="term" value="F:hydrolase activity"/>
    <property type="evidence" value="ECO:0007669"/>
    <property type="project" value="UniProtKB-UniRule"/>
</dbReference>
<evidence type="ECO:0000313" key="7">
    <source>
        <dbReference type="Proteomes" id="UP000652013"/>
    </source>
</evidence>
<name>A0A8J4DMJ7_9ACTN</name>
<accession>A0A8J4DMJ7</accession>
<dbReference type="PANTHER" id="PTHR14226:SF57">
    <property type="entry name" value="BLR7027 PROTEIN"/>
    <property type="match status" value="1"/>
</dbReference>
<reference evidence="6" key="1">
    <citation type="submission" date="2021-01" db="EMBL/GenBank/DDBJ databases">
        <title>Whole genome shotgun sequence of Spirilliplanes yamanashiensis NBRC 15828.</title>
        <authorList>
            <person name="Komaki H."/>
            <person name="Tamura T."/>
        </authorList>
    </citation>
    <scope>NUCLEOTIDE SEQUENCE</scope>
    <source>
        <strain evidence="6">NBRC 15828</strain>
    </source>
</reference>
<feature type="short sequence motif" description="GXGXXG" evidence="4">
    <location>
        <begin position="13"/>
        <end position="18"/>
    </location>
</feature>
<dbReference type="InterPro" id="IPR050301">
    <property type="entry name" value="NTE"/>
</dbReference>
<organism evidence="6 7">
    <name type="scientific">Spirilliplanes yamanashiensis</name>
    <dbReference type="NCBI Taxonomy" id="42233"/>
    <lineage>
        <taxon>Bacteria</taxon>
        <taxon>Bacillati</taxon>
        <taxon>Actinomycetota</taxon>
        <taxon>Actinomycetes</taxon>
        <taxon>Micromonosporales</taxon>
        <taxon>Micromonosporaceae</taxon>
        <taxon>Spirilliplanes</taxon>
    </lineage>
</organism>
<evidence type="ECO:0000256" key="1">
    <source>
        <dbReference type="ARBA" id="ARBA00022801"/>
    </source>
</evidence>
<keyword evidence="1 4" id="KW-0378">Hydrolase</keyword>
<feature type="short sequence motif" description="DGA/G" evidence="4">
    <location>
        <begin position="187"/>
        <end position="189"/>
    </location>
</feature>
<dbReference type="AlphaFoldDB" id="A0A8J4DMJ7"/>
<dbReference type="PANTHER" id="PTHR14226">
    <property type="entry name" value="NEUROPATHY TARGET ESTERASE/SWISS CHEESE D.MELANOGASTER"/>
    <property type="match status" value="1"/>
</dbReference>
<keyword evidence="7" id="KW-1185">Reference proteome</keyword>
<feature type="active site" description="Proton acceptor" evidence="4">
    <location>
        <position position="187"/>
    </location>
</feature>
<dbReference type="PROSITE" id="PS51635">
    <property type="entry name" value="PNPLA"/>
    <property type="match status" value="1"/>
</dbReference>
<evidence type="ECO:0000259" key="5">
    <source>
        <dbReference type="PROSITE" id="PS51635"/>
    </source>
</evidence>
<dbReference type="Proteomes" id="UP000652013">
    <property type="component" value="Unassembled WGS sequence"/>
</dbReference>
<comment type="caution">
    <text evidence="6">The sequence shown here is derived from an EMBL/GenBank/DDBJ whole genome shotgun (WGS) entry which is preliminary data.</text>
</comment>
<dbReference type="RefSeq" id="WP_203941693.1">
    <property type="nucleotide sequence ID" value="NZ_BAAAGJ010000015.1"/>
</dbReference>
<evidence type="ECO:0000256" key="2">
    <source>
        <dbReference type="ARBA" id="ARBA00022963"/>
    </source>
</evidence>
<dbReference type="EMBL" id="BOOY01000042">
    <property type="protein sequence ID" value="GIJ06523.1"/>
    <property type="molecule type" value="Genomic_DNA"/>
</dbReference>
<keyword evidence="3 4" id="KW-0443">Lipid metabolism</keyword>
<dbReference type="Pfam" id="PF01734">
    <property type="entry name" value="Patatin"/>
    <property type="match status" value="1"/>
</dbReference>
<evidence type="ECO:0000256" key="4">
    <source>
        <dbReference type="PROSITE-ProRule" id="PRU01161"/>
    </source>
</evidence>